<dbReference type="Proteomes" id="UP001234178">
    <property type="component" value="Unassembled WGS sequence"/>
</dbReference>
<organism evidence="1 2">
    <name type="scientific">Daphnia magna</name>
    <dbReference type="NCBI Taxonomy" id="35525"/>
    <lineage>
        <taxon>Eukaryota</taxon>
        <taxon>Metazoa</taxon>
        <taxon>Ecdysozoa</taxon>
        <taxon>Arthropoda</taxon>
        <taxon>Crustacea</taxon>
        <taxon>Branchiopoda</taxon>
        <taxon>Diplostraca</taxon>
        <taxon>Cladocera</taxon>
        <taxon>Anomopoda</taxon>
        <taxon>Daphniidae</taxon>
        <taxon>Daphnia</taxon>
    </lineage>
</organism>
<evidence type="ECO:0000313" key="1">
    <source>
        <dbReference type="EMBL" id="KAK4016829.1"/>
    </source>
</evidence>
<dbReference type="EMBL" id="JAOYFB010000005">
    <property type="protein sequence ID" value="KAK4016829.1"/>
    <property type="molecule type" value="Genomic_DNA"/>
</dbReference>
<name>A0ABQ9ZVB2_9CRUS</name>
<protein>
    <submittedName>
        <fullName evidence="1">Uncharacterized protein</fullName>
    </submittedName>
</protein>
<reference evidence="1 2" key="1">
    <citation type="journal article" date="2023" name="Nucleic Acids Res.">
        <title>The hologenome of Daphnia magna reveals possible DNA methylation and microbiome-mediated evolution of the host genome.</title>
        <authorList>
            <person name="Chaturvedi A."/>
            <person name="Li X."/>
            <person name="Dhandapani V."/>
            <person name="Marshall H."/>
            <person name="Kissane S."/>
            <person name="Cuenca-Cambronero M."/>
            <person name="Asole G."/>
            <person name="Calvet F."/>
            <person name="Ruiz-Romero M."/>
            <person name="Marangio P."/>
            <person name="Guigo R."/>
            <person name="Rago D."/>
            <person name="Mirbahai L."/>
            <person name="Eastwood N."/>
            <person name="Colbourne J.K."/>
            <person name="Zhou J."/>
            <person name="Mallon E."/>
            <person name="Orsini L."/>
        </authorList>
    </citation>
    <scope>NUCLEOTIDE SEQUENCE [LARGE SCALE GENOMIC DNA]</scope>
    <source>
        <strain evidence="1">LRV0_1</strain>
    </source>
</reference>
<gene>
    <name evidence="1" type="ORF">OUZ56_031796</name>
</gene>
<proteinExistence type="predicted"/>
<accession>A0ABQ9ZVB2</accession>
<evidence type="ECO:0000313" key="2">
    <source>
        <dbReference type="Proteomes" id="UP001234178"/>
    </source>
</evidence>
<comment type="caution">
    <text evidence="1">The sequence shown here is derived from an EMBL/GenBank/DDBJ whole genome shotgun (WGS) entry which is preliminary data.</text>
</comment>
<sequence length="109" mass="12112">MRTYSDSGQPVNATFAVVAFNRQPSVVRFRKELELGESHSGNCGTLRWSSVAVVILAACLFKVSFSKFSGFILASQQWETAQVYDEILDVTLGDDITFRFLSCVPHTTI</sequence>
<keyword evidence="2" id="KW-1185">Reference proteome</keyword>